<evidence type="ECO:0008006" key="4">
    <source>
        <dbReference type="Google" id="ProtNLM"/>
    </source>
</evidence>
<dbReference type="Proteomes" id="UP000035425">
    <property type="component" value="Unassembled WGS sequence"/>
</dbReference>
<dbReference type="PROSITE" id="PS51257">
    <property type="entry name" value="PROKAR_LIPOPROTEIN"/>
    <property type="match status" value="1"/>
</dbReference>
<feature type="region of interest" description="Disordered" evidence="1">
    <location>
        <begin position="43"/>
        <end position="64"/>
    </location>
</feature>
<organism evidence="2 3">
    <name type="scientific">Protofrankia coriariae</name>
    <dbReference type="NCBI Taxonomy" id="1562887"/>
    <lineage>
        <taxon>Bacteria</taxon>
        <taxon>Bacillati</taxon>
        <taxon>Actinomycetota</taxon>
        <taxon>Actinomycetes</taxon>
        <taxon>Frankiales</taxon>
        <taxon>Frankiaceae</taxon>
        <taxon>Protofrankia</taxon>
    </lineage>
</organism>
<evidence type="ECO:0000313" key="2">
    <source>
        <dbReference type="EMBL" id="KLL10598.1"/>
    </source>
</evidence>
<evidence type="ECO:0000256" key="1">
    <source>
        <dbReference type="SAM" id="MobiDB-lite"/>
    </source>
</evidence>
<feature type="compositionally biased region" description="Low complexity" evidence="1">
    <location>
        <begin position="53"/>
        <end position="63"/>
    </location>
</feature>
<reference evidence="2 3" key="1">
    <citation type="submission" date="2014-12" db="EMBL/GenBank/DDBJ databases">
        <title>Frankia sp. BMG5.1 draft genome.</title>
        <authorList>
            <person name="Gtari M."/>
            <person name="Ghodhbane-Gtari F."/>
            <person name="Nouioui I."/>
            <person name="Ktari A."/>
            <person name="Hezbri K."/>
            <person name="Mimouni W."/>
            <person name="Sbissi I."/>
            <person name="Ayari A."/>
            <person name="Yamanaka T."/>
            <person name="Normand P."/>
            <person name="Tisa L.S."/>
            <person name="Boudabous A."/>
        </authorList>
    </citation>
    <scope>NUCLEOTIDE SEQUENCE [LARGE SCALE GENOMIC DNA]</scope>
    <source>
        <strain evidence="2 3">BMG5.1</strain>
    </source>
</reference>
<comment type="caution">
    <text evidence="2">The sequence shown here is derived from an EMBL/GenBank/DDBJ whole genome shotgun (WGS) entry which is preliminary data.</text>
</comment>
<name>A0ABR5F1L1_9ACTN</name>
<sequence>MVVRRAWAGRRRRSPRAGLPGVFAAVVAAMLLGACGSGGGSTPVAGGSGGAGSSSAQPSVSPSDLARERAVAAYRGMWQADAQASHTSDWRAPYLSRYASGDALQVLTGDLYADHLNGLVAKGEPVNSPRVTSVSPQDTPTSVMIEDCADTRNWLRYRTDGSLLDNTPGGMHRILAEVRLHTDGLWRVTRFGIGDLASC</sequence>
<feature type="compositionally biased region" description="Gly residues" evidence="1">
    <location>
        <begin position="43"/>
        <end position="52"/>
    </location>
</feature>
<dbReference type="EMBL" id="JWIO01000029">
    <property type="protein sequence ID" value="KLL10598.1"/>
    <property type="molecule type" value="Genomic_DNA"/>
</dbReference>
<keyword evidence="3" id="KW-1185">Reference proteome</keyword>
<gene>
    <name evidence="2" type="ORF">FrCorBMG51_17050</name>
</gene>
<protein>
    <recommendedName>
        <fullName evidence="4">DUF4440 domain-containing protein</fullName>
    </recommendedName>
</protein>
<accession>A0ABR5F1L1</accession>
<proteinExistence type="predicted"/>
<evidence type="ECO:0000313" key="3">
    <source>
        <dbReference type="Proteomes" id="UP000035425"/>
    </source>
</evidence>